<keyword evidence="1" id="KW-0472">Membrane</keyword>
<evidence type="ECO:0000313" key="3">
    <source>
        <dbReference type="Proteomes" id="UP001060919"/>
    </source>
</evidence>
<name>A0A916DP57_9BACT</name>
<dbReference type="KEGG" id="aup:AsAng_0010370"/>
<dbReference type="RefSeq" id="WP_264791651.1">
    <property type="nucleotide sequence ID" value="NZ_AP026867.1"/>
</dbReference>
<keyword evidence="1" id="KW-0812">Transmembrane</keyword>
<dbReference type="AlphaFoldDB" id="A0A916DP57"/>
<evidence type="ECO:0000256" key="1">
    <source>
        <dbReference type="SAM" id="Phobius"/>
    </source>
</evidence>
<dbReference type="Pfam" id="PF11335">
    <property type="entry name" value="DUF3137"/>
    <property type="match status" value="1"/>
</dbReference>
<dbReference type="EMBL" id="AP026867">
    <property type="protein sequence ID" value="BDS10329.1"/>
    <property type="molecule type" value="Genomic_DNA"/>
</dbReference>
<sequence length="346" mass="40543">MKSLNDIRRQITPALHSVEQFRTDQLETIRREKQWFVLPIIIFCAALWATFLGYILLVVMLVVSGFLVFVWIGIFKIEPQRLTYVNHFKMEAFSAFVKMLYPNTYYAPSNYLPSVLFSKSKLFGSYTSYSGKDYFEGQTDNACSFKFSELDVTNVHSDTKNELGNTTTILFKGMFFVLDVSHYMNGYTQILPTSTEHNLEGIEHFIPKKIGDFFKREAMIDMEEHPEFGEEFVVYSKDEKEAFRILTPNLLKAIYDLRYKWKASLSISFIERQIYIALPHNKNLFYPDIRRSILKDTALEEIYDELGLCFAVIEDLSQEHQPSENWEQLNNINYKTGYSKNNPFLM</sequence>
<accession>A0A916DP57</accession>
<reference evidence="2" key="1">
    <citation type="submission" date="2022-09" db="EMBL/GenBank/DDBJ databases">
        <title>Aureispira anguillicida sp. nov., isolated from Leptocephalus of Japanese eel Anguilla japonica.</title>
        <authorList>
            <person name="Yuasa K."/>
            <person name="Mekata T."/>
            <person name="Ikunari K."/>
        </authorList>
    </citation>
    <scope>NUCLEOTIDE SEQUENCE</scope>
    <source>
        <strain evidence="2">EL160426</strain>
    </source>
</reference>
<feature type="transmembrane region" description="Helical" evidence="1">
    <location>
        <begin position="35"/>
        <end position="51"/>
    </location>
</feature>
<gene>
    <name evidence="2" type="ORF">AsAng_0010370</name>
</gene>
<evidence type="ECO:0000313" key="2">
    <source>
        <dbReference type="EMBL" id="BDS10329.1"/>
    </source>
</evidence>
<feature type="transmembrane region" description="Helical" evidence="1">
    <location>
        <begin position="57"/>
        <end position="75"/>
    </location>
</feature>
<keyword evidence="3" id="KW-1185">Reference proteome</keyword>
<protein>
    <submittedName>
        <fullName evidence="2">DUF3137 domain-containing protein</fullName>
    </submittedName>
</protein>
<organism evidence="2 3">
    <name type="scientific">Aureispira anguillae</name>
    <dbReference type="NCBI Taxonomy" id="2864201"/>
    <lineage>
        <taxon>Bacteria</taxon>
        <taxon>Pseudomonadati</taxon>
        <taxon>Bacteroidota</taxon>
        <taxon>Saprospiria</taxon>
        <taxon>Saprospirales</taxon>
        <taxon>Saprospiraceae</taxon>
        <taxon>Aureispira</taxon>
    </lineage>
</organism>
<dbReference type="InterPro" id="IPR021484">
    <property type="entry name" value="DUF3137"/>
</dbReference>
<keyword evidence="1" id="KW-1133">Transmembrane helix</keyword>
<proteinExistence type="predicted"/>
<dbReference type="Proteomes" id="UP001060919">
    <property type="component" value="Chromosome"/>
</dbReference>